<keyword evidence="1" id="KW-0812">Transmembrane</keyword>
<evidence type="ECO:0000313" key="2">
    <source>
        <dbReference type="EMBL" id="UQX89197.1"/>
    </source>
</evidence>
<keyword evidence="3" id="KW-1185">Reference proteome</keyword>
<name>A0ABY4R142_9ACTN</name>
<keyword evidence="1" id="KW-1133">Transmembrane helix</keyword>
<dbReference type="EMBL" id="CP097332">
    <property type="protein sequence ID" value="UQX89197.1"/>
    <property type="molecule type" value="Genomic_DNA"/>
</dbReference>
<accession>A0ABY4R142</accession>
<evidence type="ECO:0000313" key="3">
    <source>
        <dbReference type="Proteomes" id="UP001056336"/>
    </source>
</evidence>
<reference evidence="2" key="1">
    <citation type="journal article" date="2018" name="Int. J. Syst. Evol. Microbiol.">
        <title>Jatrophihabitans telluris sp. nov., isolated from sediment soil of lava forest wetlands and the emended description of the genus Jatrophihabitans.</title>
        <authorList>
            <person name="Lee K.C."/>
            <person name="Suh M.K."/>
            <person name="Eom M.K."/>
            <person name="Kim K.K."/>
            <person name="Kim J.S."/>
            <person name="Kim D.S."/>
            <person name="Ko S.H."/>
            <person name="Shin Y.K."/>
            <person name="Lee J.S."/>
        </authorList>
    </citation>
    <scope>NUCLEOTIDE SEQUENCE</scope>
    <source>
        <strain evidence="2">N237</strain>
    </source>
</reference>
<organism evidence="2 3">
    <name type="scientific">Jatrophihabitans telluris</name>
    <dbReference type="NCBI Taxonomy" id="2038343"/>
    <lineage>
        <taxon>Bacteria</taxon>
        <taxon>Bacillati</taxon>
        <taxon>Actinomycetota</taxon>
        <taxon>Actinomycetes</taxon>
        <taxon>Jatrophihabitantales</taxon>
        <taxon>Jatrophihabitantaceae</taxon>
        <taxon>Jatrophihabitans</taxon>
    </lineage>
</organism>
<protein>
    <submittedName>
        <fullName evidence="2">Uncharacterized protein</fullName>
    </submittedName>
</protein>
<gene>
    <name evidence="2" type="ORF">M6D93_04130</name>
</gene>
<reference evidence="2" key="2">
    <citation type="submission" date="2022-05" db="EMBL/GenBank/DDBJ databases">
        <authorList>
            <person name="Kim J.-S."/>
            <person name="Lee K."/>
            <person name="Suh M."/>
            <person name="Eom M."/>
            <person name="Kim J.-S."/>
            <person name="Kim D.-S."/>
            <person name="Ko S.-H."/>
            <person name="Shin Y."/>
            <person name="Lee J.-S."/>
        </authorList>
    </citation>
    <scope>NUCLEOTIDE SEQUENCE</scope>
    <source>
        <strain evidence="2">N237</strain>
    </source>
</reference>
<sequence length="61" mass="6773">MAVDVGALLLLPDKTGAVVAVICTTGLVVAYVVLFLWAPATFIRWSVRLWSWGENDNPNRW</sequence>
<proteinExistence type="predicted"/>
<dbReference type="RefSeq" id="WP_249773093.1">
    <property type="nucleotide sequence ID" value="NZ_CP097332.1"/>
</dbReference>
<dbReference type="Proteomes" id="UP001056336">
    <property type="component" value="Chromosome"/>
</dbReference>
<feature type="transmembrane region" description="Helical" evidence="1">
    <location>
        <begin position="17"/>
        <end position="38"/>
    </location>
</feature>
<keyword evidence="1" id="KW-0472">Membrane</keyword>
<evidence type="ECO:0000256" key="1">
    <source>
        <dbReference type="SAM" id="Phobius"/>
    </source>
</evidence>